<evidence type="ECO:0000313" key="9">
    <source>
        <dbReference type="Proteomes" id="UP000827889"/>
    </source>
</evidence>
<accession>A0A8B8PP81</accession>
<dbReference type="SUPFAM" id="SSF57959">
    <property type="entry name" value="Leucine zipper domain"/>
    <property type="match status" value="1"/>
</dbReference>
<dbReference type="CDD" id="cd14703">
    <property type="entry name" value="bZIP_plant_RF2"/>
    <property type="match status" value="1"/>
</dbReference>
<evidence type="ECO:0000256" key="4">
    <source>
        <dbReference type="ARBA" id="ARBA00023163"/>
    </source>
</evidence>
<keyword evidence="5" id="KW-0539">Nucleus</keyword>
<dbReference type="AlphaFoldDB" id="A0A8B8PP81"/>
<dbReference type="GeneID" id="115745252"/>
<dbReference type="KEGG" id="rarg:115745252"/>
<feature type="region of interest" description="Disordered" evidence="7">
    <location>
        <begin position="1"/>
        <end position="27"/>
    </location>
</feature>
<dbReference type="PROSITE" id="PS50217">
    <property type="entry name" value="BZIP"/>
    <property type="match status" value="1"/>
</dbReference>
<feature type="compositionally biased region" description="Polar residues" evidence="7">
    <location>
        <begin position="17"/>
        <end position="27"/>
    </location>
</feature>
<dbReference type="InterPro" id="IPR004827">
    <property type="entry name" value="bZIP"/>
</dbReference>
<keyword evidence="9" id="KW-1185">Reference proteome</keyword>
<name>A0A8B8PP81_9MYRT</name>
<dbReference type="SMART" id="SM00338">
    <property type="entry name" value="BRLZ"/>
    <property type="match status" value="1"/>
</dbReference>
<dbReference type="Gene3D" id="1.20.5.170">
    <property type="match status" value="1"/>
</dbReference>
<dbReference type="OrthoDB" id="1676380at2759"/>
<dbReference type="InterPro" id="IPR044759">
    <property type="entry name" value="bZIP_RF2"/>
</dbReference>
<dbReference type="InterPro" id="IPR046347">
    <property type="entry name" value="bZIP_sf"/>
</dbReference>
<evidence type="ECO:0000256" key="3">
    <source>
        <dbReference type="ARBA" id="ARBA00023125"/>
    </source>
</evidence>
<evidence type="ECO:0000256" key="5">
    <source>
        <dbReference type="ARBA" id="ARBA00023242"/>
    </source>
</evidence>
<sequence>MDDEMSHVQGGGIPSPSGWSTGFSQTNDSFNDIREQPLFVPAPNFVPEPCILGQGRGETDSNQFGPDISQMLDNPFRNLRHRRAHSEILTRPDNGINFDGDLGVLRGSYKPFFSDENVEPDLSGIYLDMDRLNSSSAMPPLFQVGETSSAATVLLPPPLPPHSAVAVPLATATGPTLGLASSYAETSVGERTQMRHHYSQSMDGSMTINPEVLAPSSQGPSGMERKKALSAAKLAELALVDPRRAKRILSNRQSAARSKERKLRYIWELERKVQTLETHATALNSQLTFLQRKTTCLNTENHELKYRLQTMEQQQVQLQDALNDALKDEIEHLKVLTGHPMPNCAPAMMPSAPFTPCPPFYPPNNSDASPLNVAQQLQQLQIQRPDLQHPLQVQHHLVPQLEQPTGNFSICGPVHLAIEGDNHAADNSSGK</sequence>
<feature type="domain" description="BZIP" evidence="8">
    <location>
        <begin position="241"/>
        <end position="304"/>
    </location>
</feature>
<evidence type="ECO:0000256" key="1">
    <source>
        <dbReference type="ARBA" id="ARBA00004123"/>
    </source>
</evidence>
<protein>
    <submittedName>
        <fullName evidence="10">Probable transcription factor PosF21</fullName>
    </submittedName>
</protein>
<dbReference type="Pfam" id="PF00170">
    <property type="entry name" value="bZIP_1"/>
    <property type="match status" value="1"/>
</dbReference>
<gene>
    <name evidence="10" type="primary">LOC115745252</name>
</gene>
<evidence type="ECO:0000313" key="10">
    <source>
        <dbReference type="RefSeq" id="XP_030536559.1"/>
    </source>
</evidence>
<dbReference type="PANTHER" id="PTHR13690">
    <property type="entry name" value="TRANSCRIPTION FACTOR POSF21-RELATED"/>
    <property type="match status" value="1"/>
</dbReference>
<keyword evidence="4" id="KW-0804">Transcription</keyword>
<dbReference type="RefSeq" id="XP_030536559.1">
    <property type="nucleotide sequence ID" value="XM_030680699.1"/>
</dbReference>
<reference evidence="10" key="2">
    <citation type="submission" date="2025-08" db="UniProtKB">
        <authorList>
            <consortium name="RefSeq"/>
        </authorList>
    </citation>
    <scope>IDENTIFICATION</scope>
    <source>
        <tissue evidence="10">Leaf</tissue>
    </source>
</reference>
<proteinExistence type="predicted"/>
<evidence type="ECO:0000256" key="2">
    <source>
        <dbReference type="ARBA" id="ARBA00023015"/>
    </source>
</evidence>
<dbReference type="Proteomes" id="UP000827889">
    <property type="component" value="Chromosome 1"/>
</dbReference>
<dbReference type="GO" id="GO:0005634">
    <property type="term" value="C:nucleus"/>
    <property type="evidence" value="ECO:0007669"/>
    <property type="project" value="UniProtKB-SubCell"/>
</dbReference>
<evidence type="ECO:0000256" key="6">
    <source>
        <dbReference type="SAM" id="Coils"/>
    </source>
</evidence>
<comment type="subcellular location">
    <subcellularLocation>
        <location evidence="1">Nucleus</location>
    </subcellularLocation>
</comment>
<keyword evidence="6" id="KW-0175">Coiled coil</keyword>
<dbReference type="GO" id="GO:0003677">
    <property type="term" value="F:DNA binding"/>
    <property type="evidence" value="ECO:0007669"/>
    <property type="project" value="UniProtKB-KW"/>
</dbReference>
<keyword evidence="2" id="KW-0805">Transcription regulation</keyword>
<keyword evidence="3" id="KW-0238">DNA-binding</keyword>
<reference evidence="9" key="1">
    <citation type="submission" date="2025-05" db="UniProtKB">
        <authorList>
            <consortium name="RefSeq"/>
        </authorList>
    </citation>
    <scope>NUCLEOTIDE SEQUENCE [LARGE SCALE GENOMIC DNA]</scope>
</reference>
<evidence type="ECO:0000256" key="7">
    <source>
        <dbReference type="SAM" id="MobiDB-lite"/>
    </source>
</evidence>
<dbReference type="PANTHER" id="PTHR13690:SF124">
    <property type="entry name" value="TRANSCRIPTION FACTOR RF2A"/>
    <property type="match status" value="1"/>
</dbReference>
<evidence type="ECO:0000259" key="8">
    <source>
        <dbReference type="PROSITE" id="PS50217"/>
    </source>
</evidence>
<feature type="coiled-coil region" evidence="6">
    <location>
        <begin position="266"/>
        <end position="328"/>
    </location>
</feature>
<dbReference type="GO" id="GO:0003700">
    <property type="term" value="F:DNA-binding transcription factor activity"/>
    <property type="evidence" value="ECO:0007669"/>
    <property type="project" value="InterPro"/>
</dbReference>
<organism evidence="9 10">
    <name type="scientific">Rhodamnia argentea</name>
    <dbReference type="NCBI Taxonomy" id="178133"/>
    <lineage>
        <taxon>Eukaryota</taxon>
        <taxon>Viridiplantae</taxon>
        <taxon>Streptophyta</taxon>
        <taxon>Embryophyta</taxon>
        <taxon>Tracheophyta</taxon>
        <taxon>Spermatophyta</taxon>
        <taxon>Magnoliopsida</taxon>
        <taxon>eudicotyledons</taxon>
        <taxon>Gunneridae</taxon>
        <taxon>Pentapetalae</taxon>
        <taxon>rosids</taxon>
        <taxon>malvids</taxon>
        <taxon>Myrtales</taxon>
        <taxon>Myrtaceae</taxon>
        <taxon>Myrtoideae</taxon>
        <taxon>Myrteae</taxon>
        <taxon>Australasian group</taxon>
        <taxon>Rhodamnia</taxon>
    </lineage>
</organism>